<comment type="subcellular location">
    <subcellularLocation>
        <location evidence="5">Cell membrane</location>
        <topology evidence="5">Multi-pass membrane protein</topology>
    </subcellularLocation>
    <subcellularLocation>
        <location evidence="1">Membrane</location>
        <topology evidence="1">Multi-pass membrane protein</topology>
    </subcellularLocation>
</comment>
<dbReference type="Proteomes" id="UP000001505">
    <property type="component" value="Chromosome"/>
</dbReference>
<dbReference type="STRING" id="716544.wcw_0516"/>
<dbReference type="GO" id="GO:0005886">
    <property type="term" value="C:plasma membrane"/>
    <property type="evidence" value="ECO:0007669"/>
    <property type="project" value="UniProtKB-SubCell"/>
</dbReference>
<accession>D6YUS6</accession>
<evidence type="ECO:0000256" key="4">
    <source>
        <dbReference type="ARBA" id="ARBA00023136"/>
    </source>
</evidence>
<evidence type="ECO:0000313" key="7">
    <source>
        <dbReference type="Proteomes" id="UP000001505"/>
    </source>
</evidence>
<feature type="transmembrane region" description="Helical" evidence="5">
    <location>
        <begin position="7"/>
        <end position="37"/>
    </location>
</feature>
<dbReference type="PANTHER" id="PTHR43483">
    <property type="entry name" value="MEMBRANE TRANSPORTER PROTEIN HI_0806-RELATED"/>
    <property type="match status" value="1"/>
</dbReference>
<keyword evidence="7" id="KW-1185">Reference proteome</keyword>
<dbReference type="KEGG" id="wch:wcw_0516"/>
<dbReference type="RefSeq" id="WP_013181613.1">
    <property type="nucleotide sequence ID" value="NC_014225.1"/>
</dbReference>
<keyword evidence="2 5" id="KW-0812">Transmembrane</keyword>
<evidence type="ECO:0000313" key="6">
    <source>
        <dbReference type="EMBL" id="ADI37887.1"/>
    </source>
</evidence>
<dbReference type="PANTHER" id="PTHR43483:SF3">
    <property type="entry name" value="MEMBRANE TRANSPORTER PROTEIN HI_0806-RELATED"/>
    <property type="match status" value="1"/>
</dbReference>
<dbReference type="OrthoDB" id="457670at2"/>
<comment type="similarity">
    <text evidence="5">Belongs to the 4-toluene sulfonate uptake permease (TSUP) (TC 2.A.102) family.</text>
</comment>
<dbReference type="Pfam" id="PF01925">
    <property type="entry name" value="TauE"/>
    <property type="match status" value="1"/>
</dbReference>
<keyword evidence="3 5" id="KW-1133">Transmembrane helix</keyword>
<feature type="transmembrane region" description="Helical" evidence="5">
    <location>
        <begin position="84"/>
        <end position="103"/>
    </location>
</feature>
<organism evidence="6 7">
    <name type="scientific">Waddlia chondrophila (strain ATCC VR-1470 / WSU 86-1044)</name>
    <dbReference type="NCBI Taxonomy" id="716544"/>
    <lineage>
        <taxon>Bacteria</taxon>
        <taxon>Pseudomonadati</taxon>
        <taxon>Chlamydiota</taxon>
        <taxon>Chlamydiia</taxon>
        <taxon>Parachlamydiales</taxon>
        <taxon>Waddliaceae</taxon>
        <taxon>Waddlia</taxon>
    </lineage>
</organism>
<reference evidence="6 7" key="1">
    <citation type="journal article" date="2010" name="PLoS ONE">
        <title>The Waddlia genome: a window into chlamydial biology.</title>
        <authorList>
            <person name="Bertelli C."/>
            <person name="Collyn F."/>
            <person name="Croxatto A."/>
            <person name="Ruckert C."/>
            <person name="Polkinghorne A."/>
            <person name="Kebbi-Beghdadi C."/>
            <person name="Goesmann A."/>
            <person name="Vaughan L."/>
            <person name="Greub G."/>
        </authorList>
    </citation>
    <scope>NUCLEOTIDE SEQUENCE [LARGE SCALE GENOMIC DNA]</scope>
    <source>
        <strain evidence="7">ATCC VR-1470 / WSU 86-1044</strain>
    </source>
</reference>
<name>D6YUS6_WADCW</name>
<sequence length="268" mass="28719">MIIEYLALSLIGIIAGLLGGLLGIGGGIFTVPAFLFFFHVFEFPATYTIHVAIGTSLGVMIFTAISSSGAHFLKKGIQWDYLRYYAPGIICGTVFGALIAHTLPNRKLVTLFSTYIFCFGIYFIYTAFKKENPYQFKDHKKPPRAITTGGVGLIGGTICSILGVGGAPITIPFLTSHHVQLKHAISTSAFVSLLVGTVGTLSYLYFGLGSQVSNGSLGYLYLPGMLIAGLSSVLSAPFGANLAYMLPTRILRAIFGIFLVIVSFVLYS</sequence>
<dbReference type="HOGENOM" id="CLU_045498_6_2_0"/>
<dbReference type="InterPro" id="IPR002781">
    <property type="entry name" value="TM_pro_TauE-like"/>
</dbReference>
<gene>
    <name evidence="6" type="ordered locus">wcw_0516</name>
</gene>
<feature type="transmembrane region" description="Helical" evidence="5">
    <location>
        <begin position="250"/>
        <end position="267"/>
    </location>
</feature>
<keyword evidence="5" id="KW-1003">Cell membrane</keyword>
<feature type="transmembrane region" description="Helical" evidence="5">
    <location>
        <begin position="149"/>
        <end position="171"/>
    </location>
</feature>
<dbReference type="eggNOG" id="COG0730">
    <property type="taxonomic scope" value="Bacteria"/>
</dbReference>
<dbReference type="AlphaFoldDB" id="D6YUS6"/>
<dbReference type="EMBL" id="CP001928">
    <property type="protein sequence ID" value="ADI37887.1"/>
    <property type="molecule type" value="Genomic_DNA"/>
</dbReference>
<feature type="transmembrane region" description="Helical" evidence="5">
    <location>
        <begin position="109"/>
        <end position="128"/>
    </location>
</feature>
<keyword evidence="4 5" id="KW-0472">Membrane</keyword>
<protein>
    <recommendedName>
        <fullName evidence="5">Probable membrane transporter protein</fullName>
    </recommendedName>
</protein>
<feature type="transmembrane region" description="Helical" evidence="5">
    <location>
        <begin position="218"/>
        <end position="238"/>
    </location>
</feature>
<proteinExistence type="inferred from homology"/>
<evidence type="ECO:0000256" key="5">
    <source>
        <dbReference type="RuleBase" id="RU363041"/>
    </source>
</evidence>
<evidence type="ECO:0000256" key="2">
    <source>
        <dbReference type="ARBA" id="ARBA00022692"/>
    </source>
</evidence>
<evidence type="ECO:0000256" key="3">
    <source>
        <dbReference type="ARBA" id="ARBA00022989"/>
    </source>
</evidence>
<feature type="transmembrane region" description="Helical" evidence="5">
    <location>
        <begin position="49"/>
        <end position="72"/>
    </location>
</feature>
<feature type="transmembrane region" description="Helical" evidence="5">
    <location>
        <begin position="183"/>
        <end position="206"/>
    </location>
</feature>
<evidence type="ECO:0000256" key="1">
    <source>
        <dbReference type="ARBA" id="ARBA00004141"/>
    </source>
</evidence>